<dbReference type="RefSeq" id="WP_133817505.1">
    <property type="nucleotide sequence ID" value="NZ_SNZH01000002.1"/>
</dbReference>
<keyword evidence="3" id="KW-1185">Reference proteome</keyword>
<feature type="transmembrane region" description="Helical" evidence="1">
    <location>
        <begin position="140"/>
        <end position="160"/>
    </location>
</feature>
<dbReference type="OrthoDB" id="5948436at2"/>
<organism evidence="2 3">
    <name type="scientific">Tahibacter aquaticus</name>
    <dbReference type="NCBI Taxonomy" id="520092"/>
    <lineage>
        <taxon>Bacteria</taxon>
        <taxon>Pseudomonadati</taxon>
        <taxon>Pseudomonadota</taxon>
        <taxon>Gammaproteobacteria</taxon>
        <taxon>Lysobacterales</taxon>
        <taxon>Rhodanobacteraceae</taxon>
        <taxon>Tahibacter</taxon>
    </lineage>
</organism>
<dbReference type="EMBL" id="SNZH01000002">
    <property type="protein sequence ID" value="TDR47797.1"/>
    <property type="molecule type" value="Genomic_DNA"/>
</dbReference>
<keyword evidence="1" id="KW-1133">Transmembrane helix</keyword>
<gene>
    <name evidence="2" type="ORF">DFR29_102459</name>
</gene>
<feature type="transmembrane region" description="Helical" evidence="1">
    <location>
        <begin position="60"/>
        <end position="77"/>
    </location>
</feature>
<evidence type="ECO:0000313" key="3">
    <source>
        <dbReference type="Proteomes" id="UP000295293"/>
    </source>
</evidence>
<evidence type="ECO:0000313" key="2">
    <source>
        <dbReference type="EMBL" id="TDR47797.1"/>
    </source>
</evidence>
<name>A0A4R6Z7M2_9GAMM</name>
<feature type="transmembrane region" description="Helical" evidence="1">
    <location>
        <begin position="83"/>
        <end position="102"/>
    </location>
</feature>
<comment type="caution">
    <text evidence="2">The sequence shown here is derived from an EMBL/GenBank/DDBJ whole genome shotgun (WGS) entry which is preliminary data.</text>
</comment>
<reference evidence="2 3" key="1">
    <citation type="submission" date="2019-03" db="EMBL/GenBank/DDBJ databases">
        <title>Genomic Encyclopedia of Type Strains, Phase IV (KMG-IV): sequencing the most valuable type-strain genomes for metagenomic binning, comparative biology and taxonomic classification.</title>
        <authorList>
            <person name="Goeker M."/>
        </authorList>
    </citation>
    <scope>NUCLEOTIDE SEQUENCE [LARGE SCALE GENOMIC DNA]</scope>
    <source>
        <strain evidence="2 3">DSM 21667</strain>
    </source>
</reference>
<feature type="transmembrane region" description="Helical" evidence="1">
    <location>
        <begin position="38"/>
        <end position="55"/>
    </location>
</feature>
<keyword evidence="1" id="KW-0472">Membrane</keyword>
<keyword evidence="1" id="KW-0812">Transmembrane</keyword>
<protein>
    <submittedName>
        <fullName evidence="2">Putative membrane protein</fullName>
    </submittedName>
</protein>
<dbReference type="AlphaFoldDB" id="A0A4R6Z7M2"/>
<evidence type="ECO:0000256" key="1">
    <source>
        <dbReference type="SAM" id="Phobius"/>
    </source>
</evidence>
<feature type="transmembrane region" description="Helical" evidence="1">
    <location>
        <begin position="184"/>
        <end position="204"/>
    </location>
</feature>
<dbReference type="Proteomes" id="UP000295293">
    <property type="component" value="Unassembled WGS sequence"/>
</dbReference>
<accession>A0A4R6Z7M2</accession>
<sequence>MNSAHPSLLARPQRLALLLLLAYPLLLLAALWTQRSWLSAVAALDLISLLLLGGLLRGNVLAWSGWLAAVIGTSLLLRQGHAAIVLLLVPVCINAGMAGFFGRTLAAGQRPLVARAILAFEGPQRLQQPGVARYARSLTWAWTLLLATQSLLMLYCASSAQPNGILDRLGLANHWPLPESAANWYLHLGGFVVIGVFSVAEFAWRNWHLRHLPHDGPREYFAKMMQNWRRILHDGAGNE</sequence>
<proteinExistence type="predicted"/>
<feature type="transmembrane region" description="Helical" evidence="1">
    <location>
        <begin position="15"/>
        <end position="32"/>
    </location>
</feature>